<dbReference type="InterPro" id="IPR001675">
    <property type="entry name" value="Glyco_trans_29"/>
</dbReference>
<organism evidence="12 13">
    <name type="scientific">Clitoria ternatea</name>
    <name type="common">Butterfly pea</name>
    <dbReference type="NCBI Taxonomy" id="43366"/>
    <lineage>
        <taxon>Eukaryota</taxon>
        <taxon>Viridiplantae</taxon>
        <taxon>Streptophyta</taxon>
        <taxon>Embryophyta</taxon>
        <taxon>Tracheophyta</taxon>
        <taxon>Spermatophyta</taxon>
        <taxon>Magnoliopsida</taxon>
        <taxon>eudicotyledons</taxon>
        <taxon>Gunneridae</taxon>
        <taxon>Pentapetalae</taxon>
        <taxon>rosids</taxon>
        <taxon>fabids</taxon>
        <taxon>Fabales</taxon>
        <taxon>Fabaceae</taxon>
        <taxon>Papilionoideae</taxon>
        <taxon>50 kb inversion clade</taxon>
        <taxon>NPAAA clade</taxon>
        <taxon>indigoferoid/millettioid clade</taxon>
        <taxon>Phaseoleae</taxon>
        <taxon>Clitoria</taxon>
    </lineage>
</organism>
<dbReference type="GO" id="GO:0008373">
    <property type="term" value="F:sialyltransferase activity"/>
    <property type="evidence" value="ECO:0007669"/>
    <property type="project" value="InterPro"/>
</dbReference>
<evidence type="ECO:0000256" key="11">
    <source>
        <dbReference type="SAM" id="Phobius"/>
    </source>
</evidence>
<dbReference type="CDD" id="cd19952">
    <property type="entry name" value="GT29"/>
    <property type="match status" value="1"/>
</dbReference>
<dbReference type="GO" id="GO:0009860">
    <property type="term" value="P:pollen tube growth"/>
    <property type="evidence" value="ECO:0007669"/>
    <property type="project" value="InterPro"/>
</dbReference>
<reference evidence="12 13" key="1">
    <citation type="submission" date="2024-01" db="EMBL/GenBank/DDBJ databases">
        <title>The genomes of 5 underutilized Papilionoideae crops provide insights into root nodulation and disease resistance.</title>
        <authorList>
            <person name="Yuan L."/>
        </authorList>
    </citation>
    <scope>NUCLEOTIDE SEQUENCE [LARGE SCALE GENOMIC DNA]</scope>
    <source>
        <strain evidence="12">LY-2023</strain>
        <tissue evidence="12">Leaf</tissue>
    </source>
</reference>
<name>A0AAN9K5J5_CLITE</name>
<comment type="similarity">
    <text evidence="2">Belongs to the glycosyltransferase 29 family.</text>
</comment>
<dbReference type="Proteomes" id="UP001359559">
    <property type="component" value="Unassembled WGS sequence"/>
</dbReference>
<keyword evidence="6" id="KW-0735">Signal-anchor</keyword>
<keyword evidence="3" id="KW-0328">Glycosyltransferase</keyword>
<comment type="subcellular location">
    <subcellularLocation>
        <location evidence="1">Golgi apparatus membrane</location>
        <topology evidence="1">Single-pass type II membrane protein</topology>
    </subcellularLocation>
</comment>
<proteinExistence type="inferred from homology"/>
<dbReference type="Gene3D" id="3.90.1480.20">
    <property type="entry name" value="Glycosyl transferase family 29"/>
    <property type="match status" value="2"/>
</dbReference>
<evidence type="ECO:0000256" key="10">
    <source>
        <dbReference type="ARBA" id="ARBA00023180"/>
    </source>
</evidence>
<dbReference type="InterPro" id="IPR044782">
    <property type="entry name" value="SIA1/STLP5"/>
</dbReference>
<dbReference type="AlphaFoldDB" id="A0AAN9K5J5"/>
<evidence type="ECO:0000256" key="8">
    <source>
        <dbReference type="ARBA" id="ARBA00023034"/>
    </source>
</evidence>
<dbReference type="EMBL" id="JAYKXN010000002">
    <property type="protein sequence ID" value="KAK7311295.1"/>
    <property type="molecule type" value="Genomic_DNA"/>
</dbReference>
<evidence type="ECO:0000256" key="4">
    <source>
        <dbReference type="ARBA" id="ARBA00022679"/>
    </source>
</evidence>
<dbReference type="Pfam" id="PF00777">
    <property type="entry name" value="Glyco_transf_29"/>
    <property type="match status" value="1"/>
</dbReference>
<evidence type="ECO:0000256" key="9">
    <source>
        <dbReference type="ARBA" id="ARBA00023136"/>
    </source>
</evidence>
<keyword evidence="7 11" id="KW-1133">Transmembrane helix</keyword>
<evidence type="ECO:0000256" key="7">
    <source>
        <dbReference type="ARBA" id="ARBA00022989"/>
    </source>
</evidence>
<keyword evidence="13" id="KW-1185">Reference proteome</keyword>
<dbReference type="PANTHER" id="PTHR47486">
    <property type="entry name" value="SIALYLTRANSFERASE-LIKE PROTEIN 1"/>
    <property type="match status" value="1"/>
</dbReference>
<protein>
    <recommendedName>
        <fullName evidence="14">Sialyltransferase-like protein 1</fullName>
    </recommendedName>
</protein>
<keyword evidence="5 11" id="KW-0812">Transmembrane</keyword>
<gene>
    <name evidence="12" type="ORF">RJT34_09338</name>
</gene>
<comment type="caution">
    <text evidence="12">The sequence shown here is derived from an EMBL/GenBank/DDBJ whole genome shotgun (WGS) entry which is preliminary data.</text>
</comment>
<evidence type="ECO:0000256" key="6">
    <source>
        <dbReference type="ARBA" id="ARBA00022968"/>
    </source>
</evidence>
<keyword evidence="9 11" id="KW-0472">Membrane</keyword>
<dbReference type="GO" id="GO:0000139">
    <property type="term" value="C:Golgi membrane"/>
    <property type="evidence" value="ECO:0007669"/>
    <property type="project" value="UniProtKB-SubCell"/>
</dbReference>
<feature type="transmembrane region" description="Helical" evidence="11">
    <location>
        <begin position="36"/>
        <end position="58"/>
    </location>
</feature>
<evidence type="ECO:0000256" key="3">
    <source>
        <dbReference type="ARBA" id="ARBA00022676"/>
    </source>
</evidence>
<evidence type="ECO:0008006" key="14">
    <source>
        <dbReference type="Google" id="ProtNLM"/>
    </source>
</evidence>
<keyword evidence="10" id="KW-0325">Glycoprotein</keyword>
<evidence type="ECO:0000256" key="1">
    <source>
        <dbReference type="ARBA" id="ARBA00004323"/>
    </source>
</evidence>
<dbReference type="GO" id="GO:0009846">
    <property type="term" value="P:pollen germination"/>
    <property type="evidence" value="ECO:0007669"/>
    <property type="project" value="InterPro"/>
</dbReference>
<accession>A0AAN9K5J5</accession>
<keyword evidence="8" id="KW-0333">Golgi apparatus</keyword>
<dbReference type="PANTHER" id="PTHR47486:SF1">
    <property type="entry name" value="SIALYLTRANSFERASE-LIKE PROTEIN 1"/>
    <property type="match status" value="1"/>
</dbReference>
<evidence type="ECO:0000313" key="12">
    <source>
        <dbReference type="EMBL" id="KAK7311295.1"/>
    </source>
</evidence>
<keyword evidence="4" id="KW-0808">Transferase</keyword>
<evidence type="ECO:0000313" key="13">
    <source>
        <dbReference type="Proteomes" id="UP001359559"/>
    </source>
</evidence>
<evidence type="ECO:0000256" key="2">
    <source>
        <dbReference type="ARBA" id="ARBA00006003"/>
    </source>
</evidence>
<dbReference type="InterPro" id="IPR038578">
    <property type="entry name" value="GT29-like_sf"/>
</dbReference>
<evidence type="ECO:0000256" key="5">
    <source>
        <dbReference type="ARBA" id="ARBA00022692"/>
    </source>
</evidence>
<sequence length="490" mass="55718">MVNKEKHVEKHIALKKFESKKRMRQHKQLSSGRPTILYLVCAAAFFSLLLFAIQSSFFSGSFYSDPNSESIRVLSNFQSTLQQCVNNRGLGLTAHIIDHCQLILKYPEGTTSNWYNAQFKIFEPLEYKYDVCEAILLWEQYRNMTTVLTREYLDARPGGWEDYAPLRIAQLGTKKCTNKTLCEENLNILLPGKPPFHPRQFRTCAVVGNSGDLLKTEFGEEIDSHDAVFRDNEAPVNQKYAKHVGLKRNFRLVVRGAARNMAPILNGSDDEVLIIKSLTHREINAVIKTIPNPVYLFHGIVLRRGAKGTGMKSIELALSMCDVIDIYGFTVDPGYTEWTRYFSAPKKGHNPLQGRAYYQLLECLGVIRIHSPMRSKRIQDWSDVPSKEMISQAHAAALRLKRSQEGEAADLGQFGSCKVWGNVDRDKGGPISGSPDMSDVRKYSNYSKWEVMPFESLRKEAQDHYEQMQGVSLYKMDGNKLDDLVCVKHS</sequence>